<name>A0A8S1LLV0_9CILI</name>
<proteinExistence type="predicted"/>
<accession>A0A8S1LLV0</accession>
<dbReference type="Proteomes" id="UP000692954">
    <property type="component" value="Unassembled WGS sequence"/>
</dbReference>
<sequence length="56" mass="6606">MKAYEQIIWKNKLENTQHHNNFNGSSRFCDQINMGLTSKCTCETSFGIDNLVIYYR</sequence>
<protein>
    <submittedName>
        <fullName evidence="1">Uncharacterized protein</fullName>
    </submittedName>
</protein>
<organism evidence="1 2">
    <name type="scientific">Paramecium sonneborni</name>
    <dbReference type="NCBI Taxonomy" id="65129"/>
    <lineage>
        <taxon>Eukaryota</taxon>
        <taxon>Sar</taxon>
        <taxon>Alveolata</taxon>
        <taxon>Ciliophora</taxon>
        <taxon>Intramacronucleata</taxon>
        <taxon>Oligohymenophorea</taxon>
        <taxon>Peniculida</taxon>
        <taxon>Parameciidae</taxon>
        <taxon>Paramecium</taxon>
    </lineage>
</organism>
<evidence type="ECO:0000313" key="1">
    <source>
        <dbReference type="EMBL" id="CAD8069188.1"/>
    </source>
</evidence>
<gene>
    <name evidence="1" type="ORF">PSON_ATCC_30995.1.T0250123</name>
</gene>
<dbReference type="OrthoDB" id="298439at2759"/>
<reference evidence="1" key="1">
    <citation type="submission" date="2021-01" db="EMBL/GenBank/DDBJ databases">
        <authorList>
            <consortium name="Genoscope - CEA"/>
            <person name="William W."/>
        </authorList>
    </citation>
    <scope>NUCLEOTIDE SEQUENCE</scope>
</reference>
<evidence type="ECO:0000313" key="2">
    <source>
        <dbReference type="Proteomes" id="UP000692954"/>
    </source>
</evidence>
<keyword evidence="2" id="KW-1185">Reference proteome</keyword>
<dbReference type="EMBL" id="CAJJDN010000025">
    <property type="protein sequence ID" value="CAD8069188.1"/>
    <property type="molecule type" value="Genomic_DNA"/>
</dbReference>
<comment type="caution">
    <text evidence="1">The sequence shown here is derived from an EMBL/GenBank/DDBJ whole genome shotgun (WGS) entry which is preliminary data.</text>
</comment>
<dbReference type="AlphaFoldDB" id="A0A8S1LLV0"/>